<dbReference type="GO" id="GO:0005737">
    <property type="term" value="C:cytoplasm"/>
    <property type="evidence" value="ECO:0007669"/>
    <property type="project" value="UniProtKB-SubCell"/>
</dbReference>
<dbReference type="GO" id="GO:0005634">
    <property type="term" value="C:nucleus"/>
    <property type="evidence" value="ECO:0007669"/>
    <property type="project" value="UniProtKB-SubCell"/>
</dbReference>
<comment type="similarity">
    <text evidence="9">Belongs to the methyltransferase superfamily. METTL18 family.</text>
</comment>
<keyword evidence="5" id="KW-0489">Methyltransferase</keyword>
<evidence type="ECO:0000256" key="9">
    <source>
        <dbReference type="ARBA" id="ARBA00038126"/>
    </source>
</evidence>
<keyword evidence="11" id="KW-1185">Reference proteome</keyword>
<dbReference type="Gene3D" id="3.40.50.150">
    <property type="entry name" value="Vaccinia Virus protein VP39"/>
    <property type="match status" value="1"/>
</dbReference>
<evidence type="ECO:0000256" key="6">
    <source>
        <dbReference type="ARBA" id="ARBA00022679"/>
    </source>
</evidence>
<dbReference type="Proteomes" id="UP000094801">
    <property type="component" value="Unassembled WGS sequence"/>
</dbReference>
<evidence type="ECO:0000313" key="11">
    <source>
        <dbReference type="Proteomes" id="UP000094801"/>
    </source>
</evidence>
<sequence>MGFSFKFTDDDIDIDIENETVVNGGGGGDGDFINPLDDVTIDNSCKFHSLNSILDELIGTRLTYNRIDNLPNGCELYKRELYDVKHQLMLEDDTTTSTSTTSTTSTDEMFKILIGEDDVDLKNGVYEGGLKSWECSNDMIWKLNDLINEDLIDLSNLNLVELGCGTSIPSLFIFEKLIKLKKTGCKLLLTDYNFEVLRLVTIPNLLINWCELHLTKSELIELQRNPNQDGNYRDGELEINLNLINSFKRWLCLNSIEFGFISGCWGRSFLKLVNQFIPLHDKKLILTSETIYSPPMLKVISELLIELTNYITILTAKDIYFGVGGSINEFINYIDFRFKMLGDEKKLCFELEKINSNLQRSIVILK</sequence>
<proteinExistence type="inferred from homology"/>
<protein>
    <recommendedName>
        <fullName evidence="3">protein-histidine N-methyltransferase</fullName>
        <ecNumber evidence="3">2.1.1.85</ecNumber>
    </recommendedName>
</protein>
<dbReference type="EC" id="2.1.1.85" evidence="3"/>
<dbReference type="PANTHER" id="PTHR14614:SF39">
    <property type="entry name" value="HISTIDINE PROTEIN METHYLTRANSFERASE 1 HOMOLOG"/>
    <property type="match status" value="1"/>
</dbReference>
<accession>A0A1E4SU86</accession>
<evidence type="ECO:0000256" key="7">
    <source>
        <dbReference type="ARBA" id="ARBA00022691"/>
    </source>
</evidence>
<evidence type="ECO:0000256" key="4">
    <source>
        <dbReference type="ARBA" id="ARBA00022490"/>
    </source>
</evidence>
<dbReference type="GO" id="GO:0032259">
    <property type="term" value="P:methylation"/>
    <property type="evidence" value="ECO:0007669"/>
    <property type="project" value="UniProtKB-KW"/>
</dbReference>
<dbReference type="GO" id="GO:0018064">
    <property type="term" value="F:protein-L-histidine N-tele-methyltransferase activity"/>
    <property type="evidence" value="ECO:0007669"/>
    <property type="project" value="UniProtKB-EC"/>
</dbReference>
<evidence type="ECO:0000256" key="1">
    <source>
        <dbReference type="ARBA" id="ARBA00004123"/>
    </source>
</evidence>
<evidence type="ECO:0000256" key="5">
    <source>
        <dbReference type="ARBA" id="ARBA00022603"/>
    </source>
</evidence>
<keyword evidence="7" id="KW-0949">S-adenosyl-L-methionine</keyword>
<dbReference type="InterPro" id="IPR029063">
    <property type="entry name" value="SAM-dependent_MTases_sf"/>
</dbReference>
<dbReference type="EMBL" id="KV453868">
    <property type="protein sequence ID" value="ODV83070.1"/>
    <property type="molecule type" value="Genomic_DNA"/>
</dbReference>
<comment type="subcellular location">
    <subcellularLocation>
        <location evidence="2">Cytoplasm</location>
    </subcellularLocation>
    <subcellularLocation>
        <location evidence="1">Nucleus</location>
    </subcellularLocation>
</comment>
<dbReference type="InterPro" id="IPR019410">
    <property type="entry name" value="Methyltransf_16"/>
</dbReference>
<dbReference type="AlphaFoldDB" id="A0A1E4SU86"/>
<evidence type="ECO:0000313" key="10">
    <source>
        <dbReference type="EMBL" id="ODV83070.1"/>
    </source>
</evidence>
<reference evidence="11" key="1">
    <citation type="submission" date="2016-04" db="EMBL/GenBank/DDBJ databases">
        <title>Comparative genomics of biotechnologically important yeasts.</title>
        <authorList>
            <consortium name="DOE Joint Genome Institute"/>
            <person name="Riley R."/>
            <person name="Haridas S."/>
            <person name="Wolfe K.H."/>
            <person name="Lopes M.R."/>
            <person name="Hittinger C.T."/>
            <person name="Goker M."/>
            <person name="Salamov A."/>
            <person name="Wisecaver J."/>
            <person name="Long T.M."/>
            <person name="Aerts A.L."/>
            <person name="Barry K."/>
            <person name="Choi C."/>
            <person name="Clum A."/>
            <person name="Coughlan A.Y."/>
            <person name="Deshpande S."/>
            <person name="Douglass A.P."/>
            <person name="Hanson S.J."/>
            <person name="Klenk H.-P."/>
            <person name="Labutti K."/>
            <person name="Lapidus A."/>
            <person name="Lindquist E."/>
            <person name="Lipzen A."/>
            <person name="Meier-Kolthoff J.P."/>
            <person name="Ohm R.A."/>
            <person name="Otillar R.P."/>
            <person name="Pangilinan J."/>
            <person name="Peng Y."/>
            <person name="Rokas A."/>
            <person name="Rosa C.A."/>
            <person name="Scheuner C."/>
            <person name="Sibirny A.A."/>
            <person name="Slot J.C."/>
            <person name="Stielow J.B."/>
            <person name="Sun H."/>
            <person name="Kurtzman C.P."/>
            <person name="Blackwell M."/>
            <person name="Grigoriev I.V."/>
            <person name="Jeffries T.W."/>
        </authorList>
    </citation>
    <scope>NUCLEOTIDE SEQUENCE [LARGE SCALE GENOMIC DNA]</scope>
    <source>
        <strain evidence="11">NRRL YB-2248</strain>
    </source>
</reference>
<keyword evidence="6" id="KW-0808">Transferase</keyword>
<dbReference type="PANTHER" id="PTHR14614">
    <property type="entry name" value="HEPATOCELLULAR CARCINOMA-ASSOCIATED ANTIGEN"/>
    <property type="match status" value="1"/>
</dbReference>
<gene>
    <name evidence="10" type="ORF">CANARDRAFT_203918</name>
</gene>
<organism evidence="10 11">
    <name type="scientific">[Candida] arabinofermentans NRRL YB-2248</name>
    <dbReference type="NCBI Taxonomy" id="983967"/>
    <lineage>
        <taxon>Eukaryota</taxon>
        <taxon>Fungi</taxon>
        <taxon>Dikarya</taxon>
        <taxon>Ascomycota</taxon>
        <taxon>Saccharomycotina</taxon>
        <taxon>Pichiomycetes</taxon>
        <taxon>Pichiales</taxon>
        <taxon>Pichiaceae</taxon>
        <taxon>Ogataea</taxon>
        <taxon>Ogataea/Candida clade</taxon>
    </lineage>
</organism>
<evidence type="ECO:0000256" key="8">
    <source>
        <dbReference type="ARBA" id="ARBA00023242"/>
    </source>
</evidence>
<evidence type="ECO:0000256" key="2">
    <source>
        <dbReference type="ARBA" id="ARBA00004496"/>
    </source>
</evidence>
<evidence type="ECO:0000256" key="3">
    <source>
        <dbReference type="ARBA" id="ARBA00012533"/>
    </source>
</evidence>
<dbReference type="STRING" id="983967.A0A1E4SU86"/>
<keyword evidence="4" id="KW-0963">Cytoplasm</keyword>
<keyword evidence="8" id="KW-0539">Nucleus</keyword>
<name>A0A1E4SU86_9ASCO</name>
<dbReference type="OrthoDB" id="1723750at2759"/>